<comment type="caution">
    <text evidence="1">The sequence shown here is derived from an EMBL/GenBank/DDBJ whole genome shotgun (WGS) entry which is preliminary data.</text>
</comment>
<organism evidence="1 2">
    <name type="scientific">Youngiibacter fragilis 232.1</name>
    <dbReference type="NCBI Taxonomy" id="994573"/>
    <lineage>
        <taxon>Bacteria</taxon>
        <taxon>Bacillati</taxon>
        <taxon>Bacillota</taxon>
        <taxon>Clostridia</taxon>
        <taxon>Eubacteriales</taxon>
        <taxon>Clostridiaceae</taxon>
        <taxon>Youngiibacter</taxon>
    </lineage>
</organism>
<name>V7I7F7_9CLOT</name>
<dbReference type="STRING" id="994573.T472_0207755"/>
<gene>
    <name evidence="1" type="ORF">T472_0207755</name>
</gene>
<dbReference type="AlphaFoldDB" id="V7I7F7"/>
<proteinExistence type="predicted"/>
<protein>
    <submittedName>
        <fullName evidence="1">Uncharacterized protein</fullName>
    </submittedName>
</protein>
<evidence type="ECO:0000313" key="2">
    <source>
        <dbReference type="Proteomes" id="UP000017747"/>
    </source>
</evidence>
<keyword evidence="2" id="KW-1185">Reference proteome</keyword>
<sequence length="46" mass="5114">MSEFGSICILLLYITGFAIRLNQEAFAEIFLAGAEKPRIPDLQEIA</sequence>
<evidence type="ECO:0000313" key="1">
    <source>
        <dbReference type="EMBL" id="ETA81206.1"/>
    </source>
</evidence>
<reference evidence="1 2" key="1">
    <citation type="journal article" date="2014" name="Genome Announc.">
        <title>Genome Sequence of Youngiibacter fragilis, the Type Strain of the Genus Youngiibacter.</title>
        <authorList>
            <person name="Wawrik C.B."/>
            <person name="Callaghan A.V."/>
            <person name="Stamps B.W."/>
            <person name="Wawrik B."/>
        </authorList>
    </citation>
    <scope>NUCLEOTIDE SEQUENCE [LARGE SCALE GENOMIC DNA]</scope>
    <source>
        <strain evidence="1 2">232.1</strain>
    </source>
</reference>
<dbReference type="Proteomes" id="UP000017747">
    <property type="component" value="Unassembled WGS sequence"/>
</dbReference>
<accession>V7I7F7</accession>
<dbReference type="EMBL" id="AXUN02000146">
    <property type="protein sequence ID" value="ETA81206.1"/>
    <property type="molecule type" value="Genomic_DNA"/>
</dbReference>